<sequence length="528" mass="60528">MSGKQLWHKLTTPFRNLTKQERIVQSIRLFTSFSTIIFILLTLLIPLSNDRAYMSRINCAHLDLADGLYKTLRNSITAPVKVQEMTGGTYELSGHSITTSELAILTQYAQENVAYAPQFITTSLWSYCFGYYDTYEETNKDGEVVVKKKNQSLVCQDLVYTFDYRGVLTQAGLEIIIAYAYDNADEDTDQEDQEDQDYENKVASRHHRFIMVRNSIIFACVSQLIVLGVSLVVYGNRNGEQDLSKTPRILLHVIGLFSLASFASIMIGSGLVTRLLVITKQEVKSKLSDFGIVYYFGKTWFGLIWSSTLFALLSMCTWALPLWCANPEFPSEDYDDYEDQEFIFHPKQRKTTTSFLPPTASQSLKAKFPKFRKHKSYIRIPGPVANEQHQQQTRFQPRPSIENEDELRKLGEKLSKSASVRRTNTKSSHKQLNNPPIQNPFLDENNTTKHKFYQEEIYDGYASNNSSIFEGRRRANTGESIPLHNMDKKGGTPIEERTTRSNSDDDDNRSYLEDDEMEVLDNSMFKLV</sequence>
<dbReference type="OrthoDB" id="4062523at2759"/>
<dbReference type="RefSeq" id="XP_049265791.1">
    <property type="nucleotide sequence ID" value="XM_049410692.1"/>
</dbReference>
<feature type="region of interest" description="Disordered" evidence="1">
    <location>
        <begin position="412"/>
        <end position="444"/>
    </location>
</feature>
<dbReference type="Proteomes" id="UP000694255">
    <property type="component" value="Unassembled WGS sequence"/>
</dbReference>
<name>A0A8J5QQH7_9ASCO</name>
<feature type="transmembrane region" description="Helical" evidence="2">
    <location>
        <begin position="299"/>
        <end position="323"/>
    </location>
</feature>
<evidence type="ECO:0000256" key="2">
    <source>
        <dbReference type="SAM" id="Phobius"/>
    </source>
</evidence>
<dbReference type="GO" id="GO:0031505">
    <property type="term" value="P:fungal-type cell wall organization"/>
    <property type="evidence" value="ECO:0007669"/>
    <property type="project" value="TreeGrafter"/>
</dbReference>
<feature type="transmembrane region" description="Helical" evidence="2">
    <location>
        <begin position="215"/>
        <end position="234"/>
    </location>
</feature>
<gene>
    <name evidence="3" type="ORF">J8A68_000961</name>
</gene>
<feature type="transmembrane region" description="Helical" evidence="2">
    <location>
        <begin position="254"/>
        <end position="278"/>
    </location>
</feature>
<dbReference type="PANTHER" id="PTHR28019">
    <property type="entry name" value="CELL MEMBRANE PROTEIN YLR413W-RELATED"/>
    <property type="match status" value="1"/>
</dbReference>
<accession>A0A8J5QQH7</accession>
<evidence type="ECO:0000256" key="1">
    <source>
        <dbReference type="SAM" id="MobiDB-lite"/>
    </source>
</evidence>
<keyword evidence="2" id="KW-0472">Membrane</keyword>
<reference evidence="3 4" key="1">
    <citation type="journal article" date="2021" name="DNA Res.">
        <title>Genome analysis of Candida subhashii reveals its hybrid nature and dual mitochondrial genome conformations.</title>
        <authorList>
            <person name="Mixao V."/>
            <person name="Hegedusova E."/>
            <person name="Saus E."/>
            <person name="Pryszcz L.P."/>
            <person name="Cillingova A."/>
            <person name="Nosek J."/>
            <person name="Gabaldon T."/>
        </authorList>
    </citation>
    <scope>NUCLEOTIDE SEQUENCE [LARGE SCALE GENOMIC DNA]</scope>
    <source>
        <strain evidence="3 4">CBS 10753</strain>
    </source>
</reference>
<evidence type="ECO:0000313" key="4">
    <source>
        <dbReference type="Proteomes" id="UP000694255"/>
    </source>
</evidence>
<dbReference type="InterPro" id="IPR009571">
    <property type="entry name" value="SUR7/Rim9-like_fungi"/>
</dbReference>
<dbReference type="InterPro" id="IPR052413">
    <property type="entry name" value="SUR7_domain"/>
</dbReference>
<comment type="caution">
    <text evidence="3">The sequence shown here is derived from an EMBL/GenBank/DDBJ whole genome shotgun (WGS) entry which is preliminary data.</text>
</comment>
<feature type="region of interest" description="Disordered" evidence="1">
    <location>
        <begin position="475"/>
        <end position="516"/>
    </location>
</feature>
<keyword evidence="4" id="KW-1185">Reference proteome</keyword>
<organism evidence="3 4">
    <name type="scientific">[Candida] subhashii</name>
    <dbReference type="NCBI Taxonomy" id="561895"/>
    <lineage>
        <taxon>Eukaryota</taxon>
        <taxon>Fungi</taxon>
        <taxon>Dikarya</taxon>
        <taxon>Ascomycota</taxon>
        <taxon>Saccharomycotina</taxon>
        <taxon>Pichiomycetes</taxon>
        <taxon>Debaryomycetaceae</taxon>
        <taxon>Spathaspora</taxon>
    </lineage>
</organism>
<evidence type="ECO:0000313" key="3">
    <source>
        <dbReference type="EMBL" id="KAG7665559.1"/>
    </source>
</evidence>
<protein>
    <submittedName>
        <fullName evidence="3">ECM7</fullName>
    </submittedName>
</protein>
<dbReference type="GO" id="GO:0005886">
    <property type="term" value="C:plasma membrane"/>
    <property type="evidence" value="ECO:0007669"/>
    <property type="project" value="InterPro"/>
</dbReference>
<dbReference type="PANTHER" id="PTHR28019:SF6">
    <property type="entry name" value="PROTEIN ECM7"/>
    <property type="match status" value="1"/>
</dbReference>
<dbReference type="GO" id="GO:0051285">
    <property type="term" value="C:cell cortex of cell tip"/>
    <property type="evidence" value="ECO:0007669"/>
    <property type="project" value="TreeGrafter"/>
</dbReference>
<proteinExistence type="predicted"/>
<keyword evidence="2" id="KW-1133">Transmembrane helix</keyword>
<dbReference type="GeneID" id="73467762"/>
<keyword evidence="2" id="KW-0812">Transmembrane</keyword>
<dbReference type="Pfam" id="PF06687">
    <property type="entry name" value="SUR7"/>
    <property type="match status" value="1"/>
</dbReference>
<dbReference type="AlphaFoldDB" id="A0A8J5QQH7"/>
<dbReference type="EMBL" id="JAGSYN010000049">
    <property type="protein sequence ID" value="KAG7665559.1"/>
    <property type="molecule type" value="Genomic_DNA"/>
</dbReference>
<feature type="compositionally biased region" description="Basic and acidic residues" evidence="1">
    <location>
        <begin position="485"/>
        <end position="512"/>
    </location>
</feature>
<feature type="transmembrane region" description="Helical" evidence="2">
    <location>
        <begin position="27"/>
        <end position="47"/>
    </location>
</feature>